<dbReference type="EC" id="2.7.1.24" evidence="6 7"/>
<organism evidence="8 9">
    <name type="scientific">Micromonospora saelicesensis</name>
    <dbReference type="NCBI Taxonomy" id="285676"/>
    <lineage>
        <taxon>Bacteria</taxon>
        <taxon>Bacillati</taxon>
        <taxon>Actinomycetota</taxon>
        <taxon>Actinomycetes</taxon>
        <taxon>Micromonosporales</taxon>
        <taxon>Micromonosporaceae</taxon>
        <taxon>Micromonospora</taxon>
    </lineage>
</organism>
<dbReference type="PROSITE" id="PS51219">
    <property type="entry name" value="DPCK"/>
    <property type="match status" value="1"/>
</dbReference>
<evidence type="ECO:0000256" key="7">
    <source>
        <dbReference type="NCBIfam" id="TIGR00152"/>
    </source>
</evidence>
<comment type="similarity">
    <text evidence="1">In the N-terminal section; belongs to the CoaE family.</text>
</comment>
<dbReference type="NCBIfam" id="NF002879">
    <property type="entry name" value="PRK03333.1"/>
    <property type="match status" value="1"/>
</dbReference>
<dbReference type="NCBIfam" id="TIGR00152">
    <property type="entry name" value="dephospho-CoA kinase"/>
    <property type="match status" value="1"/>
</dbReference>
<protein>
    <recommendedName>
        <fullName evidence="6 7">Dephospho-CoA kinase</fullName>
        <ecNumber evidence="6 7">2.7.1.24</ecNumber>
    </recommendedName>
    <alternativeName>
        <fullName evidence="6">Dephosphocoenzyme A kinase</fullName>
    </alternativeName>
</protein>
<comment type="caution">
    <text evidence="8">The sequence shown here is derived from an EMBL/GenBank/DDBJ whole genome shotgun (WGS) entry which is preliminary data.</text>
</comment>
<comment type="similarity">
    <text evidence="6">Belongs to the CoaE family.</text>
</comment>
<comment type="subcellular location">
    <subcellularLocation>
        <location evidence="6">Cytoplasm</location>
    </subcellularLocation>
</comment>
<dbReference type="HAMAP" id="MF_00376">
    <property type="entry name" value="Dephospho_CoA_kinase"/>
    <property type="match status" value="1"/>
</dbReference>
<dbReference type="PANTHER" id="PTHR10695">
    <property type="entry name" value="DEPHOSPHO-COA KINASE-RELATED"/>
    <property type="match status" value="1"/>
</dbReference>
<dbReference type="GO" id="GO:0005524">
    <property type="term" value="F:ATP binding"/>
    <property type="evidence" value="ECO:0007669"/>
    <property type="project" value="UniProtKB-UniRule"/>
</dbReference>
<name>A0A328NHR8_9ACTN</name>
<comment type="pathway">
    <text evidence="6">Cofactor biosynthesis; coenzyme A biosynthesis; CoA from (R)-pantothenate: step 5/5.</text>
</comment>
<dbReference type="InterPro" id="IPR007344">
    <property type="entry name" value="GrpB/CoaE"/>
</dbReference>
<dbReference type="GO" id="GO:0004140">
    <property type="term" value="F:dephospho-CoA kinase activity"/>
    <property type="evidence" value="ECO:0007669"/>
    <property type="project" value="UniProtKB-UniRule"/>
</dbReference>
<dbReference type="GO" id="GO:0005737">
    <property type="term" value="C:cytoplasm"/>
    <property type="evidence" value="ECO:0007669"/>
    <property type="project" value="UniProtKB-SubCell"/>
</dbReference>
<evidence type="ECO:0000256" key="2">
    <source>
        <dbReference type="ARBA" id="ARBA00011058"/>
    </source>
</evidence>
<evidence type="ECO:0000256" key="3">
    <source>
        <dbReference type="ARBA" id="ARBA00022490"/>
    </source>
</evidence>
<keyword evidence="4 6" id="KW-0547">Nucleotide-binding</keyword>
<comment type="catalytic activity">
    <reaction evidence="6">
        <text>3'-dephospho-CoA + ATP = ADP + CoA + H(+)</text>
        <dbReference type="Rhea" id="RHEA:18245"/>
        <dbReference type="ChEBI" id="CHEBI:15378"/>
        <dbReference type="ChEBI" id="CHEBI:30616"/>
        <dbReference type="ChEBI" id="CHEBI:57287"/>
        <dbReference type="ChEBI" id="CHEBI:57328"/>
        <dbReference type="ChEBI" id="CHEBI:456216"/>
        <dbReference type="EC" id="2.7.1.24"/>
    </reaction>
</comment>
<keyword evidence="5 6" id="KW-0067">ATP-binding</keyword>
<dbReference type="Gene3D" id="3.30.460.10">
    <property type="entry name" value="Beta Polymerase, domain 2"/>
    <property type="match status" value="1"/>
</dbReference>
<evidence type="ECO:0000256" key="1">
    <source>
        <dbReference type="ARBA" id="ARBA00008826"/>
    </source>
</evidence>
<dbReference type="PANTHER" id="PTHR10695:SF46">
    <property type="entry name" value="BIFUNCTIONAL COENZYME A SYNTHASE-RELATED"/>
    <property type="match status" value="1"/>
</dbReference>
<dbReference type="EMBL" id="PYAG01000025">
    <property type="protein sequence ID" value="RAO30509.1"/>
    <property type="molecule type" value="Genomic_DNA"/>
</dbReference>
<proteinExistence type="inferred from homology"/>
<sequence>MILRPPISTLFPYATLCRSGRGARGAERGAGTAAGAGCWASGREGARPGRDGWEVAGPWVGLAAGLSIRLTVRVLRVGLTGGIGSGKSAVAARLVERGAVLIDADRVAREVVAPGTDGLAEIVAAFSDAVVDADGALDRAALGAVVFADETARRRLEAITHPRVRARTAELTAAAAPDAIVVNDVPLLVEVGLAPTYHLVVVVQTAVSTRLERLARDRGMGRAEAERRIAAQADDARRRAVADVVLTNDGSLTALHDAVDLLWKQRLVPYEDNLRQRRVVPPDATELAGADASWPEQYARLAARIQHALGSDALRIDHIGSTAVPGLAAQNVIDVQVAVSSLADADGPLADRLASAGFPRVPGQWWDDPRPAGRGRWEKRLHGSADPARPVRLHVRLADSPGWRYALLMRDHLRADPDQRAAYLLFKRDLVDAAPEAGDSGTARNPWFDEEYLRAEQWAAQTGWHP</sequence>
<keyword evidence="3 6" id="KW-0963">Cytoplasm</keyword>
<dbReference type="UniPathway" id="UPA00241">
    <property type="reaction ID" value="UER00356"/>
</dbReference>
<evidence type="ECO:0000256" key="5">
    <source>
        <dbReference type="ARBA" id="ARBA00022840"/>
    </source>
</evidence>
<dbReference type="Pfam" id="PF01121">
    <property type="entry name" value="CoaE"/>
    <property type="match status" value="1"/>
</dbReference>
<gene>
    <name evidence="6" type="primary">coaE</name>
    <name evidence="8" type="ORF">PSN13_04459</name>
</gene>
<feature type="binding site" evidence="6">
    <location>
        <begin position="84"/>
        <end position="89"/>
    </location>
    <ligand>
        <name>ATP</name>
        <dbReference type="ChEBI" id="CHEBI:30616"/>
    </ligand>
</feature>
<reference evidence="8 9" key="1">
    <citation type="submission" date="2018-03" db="EMBL/GenBank/DDBJ databases">
        <title>Defining the species Micromonospora saelicesensis and Micromonospora noduli under the framework of genomics.</title>
        <authorList>
            <person name="Riesco R."/>
            <person name="Trujillo M.E."/>
        </authorList>
    </citation>
    <scope>NUCLEOTIDE SEQUENCE [LARGE SCALE GENOMIC DNA]</scope>
    <source>
        <strain evidence="8 9">PSN13</strain>
    </source>
</reference>
<keyword evidence="6 8" id="KW-0418">Kinase</keyword>
<evidence type="ECO:0000313" key="9">
    <source>
        <dbReference type="Proteomes" id="UP000249419"/>
    </source>
</evidence>
<evidence type="ECO:0000256" key="4">
    <source>
        <dbReference type="ARBA" id="ARBA00022741"/>
    </source>
</evidence>
<dbReference type="InterPro" id="IPR027417">
    <property type="entry name" value="P-loop_NTPase"/>
</dbReference>
<evidence type="ECO:0000256" key="6">
    <source>
        <dbReference type="HAMAP-Rule" id="MF_00376"/>
    </source>
</evidence>
<dbReference type="Proteomes" id="UP000249419">
    <property type="component" value="Unassembled WGS sequence"/>
</dbReference>
<dbReference type="SUPFAM" id="SSF81301">
    <property type="entry name" value="Nucleotidyltransferase"/>
    <property type="match status" value="1"/>
</dbReference>
<dbReference type="SUPFAM" id="SSF52540">
    <property type="entry name" value="P-loop containing nucleoside triphosphate hydrolases"/>
    <property type="match status" value="1"/>
</dbReference>
<keyword evidence="6" id="KW-0173">Coenzyme A biosynthesis</keyword>
<dbReference type="InterPro" id="IPR043519">
    <property type="entry name" value="NT_sf"/>
</dbReference>
<dbReference type="InterPro" id="IPR001977">
    <property type="entry name" value="Depp_CoAkinase"/>
</dbReference>
<dbReference type="Pfam" id="PF04229">
    <property type="entry name" value="GrpB"/>
    <property type="match status" value="1"/>
</dbReference>
<dbReference type="GO" id="GO:0015937">
    <property type="term" value="P:coenzyme A biosynthetic process"/>
    <property type="evidence" value="ECO:0007669"/>
    <property type="project" value="UniProtKB-UniRule"/>
</dbReference>
<accession>A0A328NHR8</accession>
<evidence type="ECO:0000313" key="8">
    <source>
        <dbReference type="EMBL" id="RAO30509.1"/>
    </source>
</evidence>
<comment type="function">
    <text evidence="6">Catalyzes the phosphorylation of the 3'-hydroxyl group of dephosphocoenzyme A to form coenzyme A.</text>
</comment>
<comment type="similarity">
    <text evidence="2">In the C-terminal section; belongs to the UPF0157 (GrpB) family.</text>
</comment>
<keyword evidence="6" id="KW-0808">Transferase</keyword>
<dbReference type="CDD" id="cd02022">
    <property type="entry name" value="DPCK"/>
    <property type="match status" value="1"/>
</dbReference>
<dbReference type="AlphaFoldDB" id="A0A328NHR8"/>
<dbReference type="Gene3D" id="3.40.50.300">
    <property type="entry name" value="P-loop containing nucleotide triphosphate hydrolases"/>
    <property type="match status" value="1"/>
</dbReference>